<dbReference type="EMBL" id="KZ293644">
    <property type="protein sequence ID" value="PBL03096.1"/>
    <property type="molecule type" value="Genomic_DNA"/>
</dbReference>
<gene>
    <name evidence="1" type="ORF">ARMGADRAFT_1021856</name>
</gene>
<dbReference type="AlphaFoldDB" id="A0A2H3E6N3"/>
<proteinExistence type="predicted"/>
<keyword evidence="2" id="KW-1185">Reference proteome</keyword>
<evidence type="ECO:0000313" key="2">
    <source>
        <dbReference type="Proteomes" id="UP000217790"/>
    </source>
</evidence>
<accession>A0A2H3E6N3</accession>
<organism evidence="1 2">
    <name type="scientific">Armillaria gallica</name>
    <name type="common">Bulbous honey fungus</name>
    <name type="synonym">Armillaria bulbosa</name>
    <dbReference type="NCBI Taxonomy" id="47427"/>
    <lineage>
        <taxon>Eukaryota</taxon>
        <taxon>Fungi</taxon>
        <taxon>Dikarya</taxon>
        <taxon>Basidiomycota</taxon>
        <taxon>Agaricomycotina</taxon>
        <taxon>Agaricomycetes</taxon>
        <taxon>Agaricomycetidae</taxon>
        <taxon>Agaricales</taxon>
        <taxon>Marasmiineae</taxon>
        <taxon>Physalacriaceae</taxon>
        <taxon>Armillaria</taxon>
    </lineage>
</organism>
<protein>
    <submittedName>
        <fullName evidence="1">Uncharacterized protein</fullName>
    </submittedName>
</protein>
<evidence type="ECO:0000313" key="1">
    <source>
        <dbReference type="EMBL" id="PBL03096.1"/>
    </source>
</evidence>
<dbReference type="InParanoid" id="A0A2H3E6N3"/>
<dbReference type="Proteomes" id="UP000217790">
    <property type="component" value="Unassembled WGS sequence"/>
</dbReference>
<reference evidence="2" key="1">
    <citation type="journal article" date="2017" name="Nat. Ecol. Evol.">
        <title>Genome expansion and lineage-specific genetic innovations in the forest pathogenic fungi Armillaria.</title>
        <authorList>
            <person name="Sipos G."/>
            <person name="Prasanna A.N."/>
            <person name="Walter M.C."/>
            <person name="O'Connor E."/>
            <person name="Balint B."/>
            <person name="Krizsan K."/>
            <person name="Kiss B."/>
            <person name="Hess J."/>
            <person name="Varga T."/>
            <person name="Slot J."/>
            <person name="Riley R."/>
            <person name="Boka B."/>
            <person name="Rigling D."/>
            <person name="Barry K."/>
            <person name="Lee J."/>
            <person name="Mihaltcheva S."/>
            <person name="LaButti K."/>
            <person name="Lipzen A."/>
            <person name="Waldron R."/>
            <person name="Moloney N.M."/>
            <person name="Sperisen C."/>
            <person name="Kredics L."/>
            <person name="Vagvoelgyi C."/>
            <person name="Patrignani A."/>
            <person name="Fitzpatrick D."/>
            <person name="Nagy I."/>
            <person name="Doyle S."/>
            <person name="Anderson J.B."/>
            <person name="Grigoriev I.V."/>
            <person name="Gueldener U."/>
            <person name="Muensterkoetter M."/>
            <person name="Nagy L.G."/>
        </authorList>
    </citation>
    <scope>NUCLEOTIDE SEQUENCE [LARGE SCALE GENOMIC DNA]</scope>
    <source>
        <strain evidence="2">Ar21-2</strain>
    </source>
</reference>
<sequence length="132" mass="14800">MLGDVVTKHHNTGYDSLYRVLPSELLHLIGGYGLNGDPLPEILISNSALLLYRGLSYCEKRMPAQKLSLGPNTLEQVPAEQHLDSRSQINSTSLEACSQSVCNYWGQFPTETQALFWEWDILLLLHLGPDVF</sequence>
<name>A0A2H3E6N3_ARMGA</name>